<dbReference type="GeneID" id="7052389"/>
<dbReference type="AlphaFoldDB" id="B6K0C2"/>
<dbReference type="PANTHER" id="PTHR42093:SF1">
    <property type="match status" value="1"/>
</dbReference>
<name>B6K0C2_SCHJY</name>
<accession>B6K0C2</accession>
<protein>
    <submittedName>
        <fullName evidence="1">Uncharacterized protein</fullName>
    </submittedName>
</protein>
<gene>
    <name evidence="1" type="ORF">SJAG_01316</name>
</gene>
<dbReference type="EMBL" id="KE651168">
    <property type="protein sequence ID" value="EEB06272.1"/>
    <property type="molecule type" value="Genomic_DNA"/>
</dbReference>
<dbReference type="STRING" id="402676.B6K0C2"/>
<dbReference type="RefSeq" id="XP_002172565.1">
    <property type="nucleotide sequence ID" value="XM_002172529.2"/>
</dbReference>
<organism evidence="1 2">
    <name type="scientific">Schizosaccharomyces japonicus (strain yFS275 / FY16936)</name>
    <name type="common">Fission yeast</name>
    <dbReference type="NCBI Taxonomy" id="402676"/>
    <lineage>
        <taxon>Eukaryota</taxon>
        <taxon>Fungi</taxon>
        <taxon>Dikarya</taxon>
        <taxon>Ascomycota</taxon>
        <taxon>Taphrinomycotina</taxon>
        <taxon>Schizosaccharomycetes</taxon>
        <taxon>Schizosaccharomycetales</taxon>
        <taxon>Schizosaccharomycetaceae</taxon>
        <taxon>Schizosaccharomyces</taxon>
    </lineage>
</organism>
<evidence type="ECO:0000313" key="1">
    <source>
        <dbReference type="EMBL" id="EEB06272.1"/>
    </source>
</evidence>
<proteinExistence type="predicted"/>
<dbReference type="VEuPathDB" id="FungiDB:SJAG_01316"/>
<dbReference type="Pfam" id="PF23151">
    <property type="entry name" value="NuiA_2"/>
    <property type="match status" value="1"/>
</dbReference>
<sequence length="139" mass="15547">MDDKTYEAFLEAANEPRNTHPQPKAALPSKLMQSANFPSKELHTKLSKAVEGITYTSESDEDFHPIFLTTLPKALVEIPRDQFDAANNYEAVVEAVKQAARTAEIHFYEAVDTNTKTIYYVLAKVNDGWVGFSTMGVFT</sequence>
<reference evidence="1 2" key="1">
    <citation type="journal article" date="2011" name="Science">
        <title>Comparative functional genomics of the fission yeasts.</title>
        <authorList>
            <person name="Rhind N."/>
            <person name="Chen Z."/>
            <person name="Yassour M."/>
            <person name="Thompson D.A."/>
            <person name="Haas B.J."/>
            <person name="Habib N."/>
            <person name="Wapinski I."/>
            <person name="Roy S."/>
            <person name="Lin M.F."/>
            <person name="Heiman D.I."/>
            <person name="Young S.K."/>
            <person name="Furuya K."/>
            <person name="Guo Y."/>
            <person name="Pidoux A."/>
            <person name="Chen H.M."/>
            <person name="Robbertse B."/>
            <person name="Goldberg J.M."/>
            <person name="Aoki K."/>
            <person name="Bayne E.H."/>
            <person name="Berlin A.M."/>
            <person name="Desjardins C.A."/>
            <person name="Dobbs E."/>
            <person name="Dukaj L."/>
            <person name="Fan L."/>
            <person name="FitzGerald M.G."/>
            <person name="French C."/>
            <person name="Gujja S."/>
            <person name="Hansen K."/>
            <person name="Keifenheim D."/>
            <person name="Levin J.Z."/>
            <person name="Mosher R.A."/>
            <person name="Mueller C.A."/>
            <person name="Pfiffner J."/>
            <person name="Priest M."/>
            <person name="Russ C."/>
            <person name="Smialowska A."/>
            <person name="Swoboda P."/>
            <person name="Sykes S.M."/>
            <person name="Vaughn M."/>
            <person name="Vengrova S."/>
            <person name="Yoder R."/>
            <person name="Zeng Q."/>
            <person name="Allshire R."/>
            <person name="Baulcombe D."/>
            <person name="Birren B.W."/>
            <person name="Brown W."/>
            <person name="Ekwall K."/>
            <person name="Kellis M."/>
            <person name="Leatherwood J."/>
            <person name="Levin H."/>
            <person name="Margalit H."/>
            <person name="Martienssen R."/>
            <person name="Nieduszynski C.A."/>
            <person name="Spatafora J.W."/>
            <person name="Friedman N."/>
            <person name="Dalgaard J.Z."/>
            <person name="Baumann P."/>
            <person name="Niki H."/>
            <person name="Regev A."/>
            <person name="Nusbaum C."/>
        </authorList>
    </citation>
    <scope>NUCLEOTIDE SEQUENCE [LARGE SCALE GENOMIC DNA]</scope>
    <source>
        <strain evidence="2">yFS275 / FY16936</strain>
    </source>
</reference>
<dbReference type="JaponicusDB" id="SJAG_01316"/>
<dbReference type="PANTHER" id="PTHR42093">
    <property type="match status" value="1"/>
</dbReference>
<dbReference type="HOGENOM" id="CLU_092474_2_0_1"/>
<keyword evidence="2" id="KW-1185">Reference proteome</keyword>
<dbReference type="OMA" id="DEIFHPI"/>
<dbReference type="InterPro" id="IPR056539">
    <property type="entry name" value="NuiA-like"/>
</dbReference>
<evidence type="ECO:0000313" key="2">
    <source>
        <dbReference type="Proteomes" id="UP000001744"/>
    </source>
</evidence>
<dbReference type="Proteomes" id="UP000001744">
    <property type="component" value="Unassembled WGS sequence"/>
</dbReference>